<keyword evidence="5 7" id="KW-0472">Membrane</keyword>
<evidence type="ECO:0000256" key="4">
    <source>
        <dbReference type="ARBA" id="ARBA00022989"/>
    </source>
</evidence>
<keyword evidence="3 7" id="KW-0812">Transmembrane</keyword>
<dbReference type="InterPro" id="IPR010730">
    <property type="entry name" value="HET"/>
</dbReference>
<protein>
    <submittedName>
        <fullName evidence="9">MATE efflux family protein</fullName>
    </submittedName>
</protein>
<dbReference type="GeneID" id="73349318"/>
<feature type="transmembrane region" description="Helical" evidence="7">
    <location>
        <begin position="444"/>
        <end position="462"/>
    </location>
</feature>
<feature type="region of interest" description="Disordered" evidence="6">
    <location>
        <begin position="1"/>
        <end position="28"/>
    </location>
</feature>
<evidence type="ECO:0000256" key="2">
    <source>
        <dbReference type="ARBA" id="ARBA00010199"/>
    </source>
</evidence>
<evidence type="ECO:0000313" key="10">
    <source>
        <dbReference type="Proteomes" id="UP000830671"/>
    </source>
</evidence>
<feature type="transmembrane region" description="Helical" evidence="7">
    <location>
        <begin position="190"/>
        <end position="211"/>
    </location>
</feature>
<dbReference type="Pfam" id="PF06985">
    <property type="entry name" value="HET"/>
    <property type="match status" value="1"/>
</dbReference>
<dbReference type="KEGG" id="clup:CLUP02_15384"/>
<feature type="transmembrane region" description="Helical" evidence="7">
    <location>
        <begin position="123"/>
        <end position="149"/>
    </location>
</feature>
<dbReference type="NCBIfam" id="TIGR00797">
    <property type="entry name" value="matE"/>
    <property type="match status" value="1"/>
</dbReference>
<feature type="transmembrane region" description="Helical" evidence="7">
    <location>
        <begin position="75"/>
        <end position="93"/>
    </location>
</feature>
<dbReference type="CDD" id="cd13132">
    <property type="entry name" value="MATE_eukaryotic"/>
    <property type="match status" value="1"/>
</dbReference>
<dbReference type="Pfam" id="PF01554">
    <property type="entry name" value="MatE"/>
    <property type="match status" value="2"/>
</dbReference>
<keyword evidence="4 7" id="KW-1133">Transmembrane helix</keyword>
<dbReference type="GO" id="GO:1990961">
    <property type="term" value="P:xenobiotic detoxification by transmembrane export across the plasma membrane"/>
    <property type="evidence" value="ECO:0007669"/>
    <property type="project" value="InterPro"/>
</dbReference>
<evidence type="ECO:0000256" key="7">
    <source>
        <dbReference type="SAM" id="Phobius"/>
    </source>
</evidence>
<evidence type="ECO:0000259" key="8">
    <source>
        <dbReference type="Pfam" id="PF06985"/>
    </source>
</evidence>
<dbReference type="GO" id="GO:0016020">
    <property type="term" value="C:membrane"/>
    <property type="evidence" value="ECO:0007669"/>
    <property type="project" value="UniProtKB-SubCell"/>
</dbReference>
<gene>
    <name evidence="9" type="ORF">CLUP02_15384</name>
</gene>
<feature type="transmembrane region" description="Helical" evidence="7">
    <location>
        <begin position="45"/>
        <end position="68"/>
    </location>
</feature>
<feature type="transmembrane region" description="Helical" evidence="7">
    <location>
        <begin position="411"/>
        <end position="432"/>
    </location>
</feature>
<sequence length="1277" mass="140875">MDPRDRDDRTGETTPLLSDQPHHKPDIEPAGSGGWLSEAWLLCRYSLPLIATYLLQYSFTVITTFVAGHLSADDLAAASIGLTTMNIIGLAIYEGMATALDTLCAQAHGSGRLTAVGLHVQRMLILMALATVPIGLFWVFSPSVLSLFVKQHHLAVKAGTFLRVSLIGMPGYAAFEALKRFLQAQGDFKSAMVVLIICAPINALLSWLFAFKLNMGLEGAALGQALANDLRPVLLLIYIVVWGQWSHQCWGGFSRKAFTEWSVPVRLSIAGSAVNLGEWAAFEILTLSTSYLSTEHLAAQTILTTISVVMWHIPFSISVAISTRIGHLIGGGLVATARRATTVYAIVFTVVGILDAILIFLFRHQLALVFSEDAEVQRLTSDSMLAVAAFQLIDSIISGCNGVLRGLGRQAVAAFVVFAVNYLAAVPLAVWLELGSPGLELDGAWIGLGGGMVVIAIIECIYMKVIRWQDCVESHLTYGGDETESREGETTWRGPPQPLFSGPLPYVSEAPLEQLPSQSRIATKWRSIDVENKYTMPGTGAQAHPDAAQERPPCTVCYDLDKAHMPGSVDYMDLFCDLRSIVKAGKKGCQICYAIKVAIFWGNNVNVPKKSLMLDDSYAVIYLFETISIQSSVKYRDSTNNVIVVKGLVDLFTKPGEKVMNLQRAFRMDIDAFEGKPLPWKSIGVSNEIPLKLHLKHRQKTIRGWVDECNATHKACGTRMYPSEPGLAPRRFLDLGKSPRNGIKLVESCSVSGPYITVIHGYAGPLPAPSSLTTSENFDQRQKSLQWWQIPVALQETMTVASELGFRYAWVQEFCVIQDIEEDVNWHLAREDIIFGRSYLTIALTSVKDLRLSNFGPKRQNSIAGVENAGRSVAIQVSRFGRPHYIYARQSMLWHDAAFANKTLLRPVDDDEKSNVSEEHHELLQHGPAFQRLLLSRRVLYLHKSELVWDCLERPRCECDSPCFGQGRKVIVNILQKHTWISGGAVSGGTVGSPDFVLKLYKALTPASPEEKLAVVAGLFRQILRLNGRSYFAGIAVDTPEELSRDLLWTTLPPERAQPNQLDQDSPSITDAYRHHTSRIPSWSWASMVLSKGTTFGGASQLSPGNTFDLVYRSMLFGSVGMFYDELPGSDDSLLATNYRIKAKAAIRPITAVPPIGRRPLIPHLFSCYDGGPLDRNSHMIFRFLPDCARLRGSFQASDGFKCYIMLLGVVTPVGHDRECPINQSCTCAHTENHLQVGLVLRESLRNEGAFERIGTFAVSETRGMFLGVVPRDLTLV</sequence>
<dbReference type="GO" id="GO:0042910">
    <property type="term" value="F:xenobiotic transmembrane transporter activity"/>
    <property type="evidence" value="ECO:0007669"/>
    <property type="project" value="InterPro"/>
</dbReference>
<dbReference type="AlphaFoldDB" id="A0A9Q8T6K3"/>
<feature type="transmembrane region" description="Helical" evidence="7">
    <location>
        <begin position="297"/>
        <end position="321"/>
    </location>
</feature>
<comment type="subcellular location">
    <subcellularLocation>
        <location evidence="1">Membrane</location>
        <topology evidence="1">Multi-pass membrane protein</topology>
    </subcellularLocation>
</comment>
<dbReference type="PANTHER" id="PTHR11206">
    <property type="entry name" value="MULTIDRUG RESISTANCE PROTEIN"/>
    <property type="match status" value="1"/>
</dbReference>
<evidence type="ECO:0000256" key="1">
    <source>
        <dbReference type="ARBA" id="ARBA00004141"/>
    </source>
</evidence>
<dbReference type="RefSeq" id="XP_049151454.1">
    <property type="nucleotide sequence ID" value="XM_049294308.1"/>
</dbReference>
<reference evidence="9" key="1">
    <citation type="journal article" date="2021" name="Mol. Plant Microbe Interact.">
        <title>Complete Genome Sequence of the Plant-Pathogenic Fungus Colletotrichum lupini.</title>
        <authorList>
            <person name="Baroncelli R."/>
            <person name="Pensec F."/>
            <person name="Da Lio D."/>
            <person name="Boufleur T."/>
            <person name="Vicente I."/>
            <person name="Sarrocco S."/>
            <person name="Picot A."/>
            <person name="Baraldi E."/>
            <person name="Sukno S."/>
            <person name="Thon M."/>
            <person name="Le Floch G."/>
        </authorList>
    </citation>
    <scope>NUCLEOTIDE SEQUENCE</scope>
    <source>
        <strain evidence="9">IMI 504893</strain>
    </source>
</reference>
<organism evidence="9 10">
    <name type="scientific">Colletotrichum lupini</name>
    <dbReference type="NCBI Taxonomy" id="145971"/>
    <lineage>
        <taxon>Eukaryota</taxon>
        <taxon>Fungi</taxon>
        <taxon>Dikarya</taxon>
        <taxon>Ascomycota</taxon>
        <taxon>Pezizomycotina</taxon>
        <taxon>Sordariomycetes</taxon>
        <taxon>Hypocreomycetidae</taxon>
        <taxon>Glomerellales</taxon>
        <taxon>Glomerellaceae</taxon>
        <taxon>Colletotrichum</taxon>
        <taxon>Colletotrichum acutatum species complex</taxon>
    </lineage>
</organism>
<dbReference type="InterPro" id="IPR045069">
    <property type="entry name" value="MATE_euk"/>
</dbReference>
<keyword evidence="10" id="KW-1185">Reference proteome</keyword>
<dbReference type="InterPro" id="IPR002528">
    <property type="entry name" value="MATE_fam"/>
</dbReference>
<accession>A0A9Q8T6K3</accession>
<feature type="domain" description="Heterokaryon incompatibility" evidence="8">
    <location>
        <begin position="777"/>
        <end position="855"/>
    </location>
</feature>
<comment type="similarity">
    <text evidence="2">Belongs to the multi antimicrobial extrusion (MATE) (TC 2.A.66.1) family.</text>
</comment>
<evidence type="ECO:0000256" key="3">
    <source>
        <dbReference type="ARBA" id="ARBA00022692"/>
    </source>
</evidence>
<name>A0A9Q8T6K3_9PEZI</name>
<feature type="compositionally biased region" description="Basic and acidic residues" evidence="6">
    <location>
        <begin position="1"/>
        <end position="11"/>
    </location>
</feature>
<evidence type="ECO:0000256" key="5">
    <source>
        <dbReference type="ARBA" id="ARBA00023136"/>
    </source>
</evidence>
<feature type="transmembrane region" description="Helical" evidence="7">
    <location>
        <begin position="342"/>
        <end position="363"/>
    </location>
</feature>
<dbReference type="GO" id="GO:0015297">
    <property type="term" value="F:antiporter activity"/>
    <property type="evidence" value="ECO:0007669"/>
    <property type="project" value="InterPro"/>
</dbReference>
<proteinExistence type="inferred from homology"/>
<evidence type="ECO:0000256" key="6">
    <source>
        <dbReference type="SAM" id="MobiDB-lite"/>
    </source>
</evidence>
<dbReference type="EMBL" id="CP019480">
    <property type="protein sequence ID" value="UQC89853.1"/>
    <property type="molecule type" value="Genomic_DNA"/>
</dbReference>
<feature type="transmembrane region" description="Helical" evidence="7">
    <location>
        <begin position="161"/>
        <end position="178"/>
    </location>
</feature>
<dbReference type="Proteomes" id="UP000830671">
    <property type="component" value="Chromosome 8"/>
</dbReference>
<evidence type="ECO:0000313" key="9">
    <source>
        <dbReference type="EMBL" id="UQC89853.1"/>
    </source>
</evidence>